<evidence type="ECO:0000313" key="8">
    <source>
        <dbReference type="Proteomes" id="UP000747399"/>
    </source>
</evidence>
<comment type="caution">
    <text evidence="7">The sequence shown here is derived from an EMBL/GenBank/DDBJ whole genome shotgun (WGS) entry which is preliminary data.</text>
</comment>
<name>A0A8J4BBB1_9CHLO</name>
<keyword evidence="3" id="KW-0819">tRNA processing</keyword>
<evidence type="ECO:0000256" key="1">
    <source>
        <dbReference type="ARBA" id="ARBA00008999"/>
    </source>
</evidence>
<dbReference type="GO" id="GO:0006400">
    <property type="term" value="P:tRNA modification"/>
    <property type="evidence" value="ECO:0007669"/>
    <property type="project" value="TreeGrafter"/>
</dbReference>
<feature type="region of interest" description="Disordered" evidence="5">
    <location>
        <begin position="380"/>
        <end position="424"/>
    </location>
</feature>
<proteinExistence type="inferred from homology"/>
<feature type="domain" description="Pseudouridine synthase II N-terminal" evidence="6">
    <location>
        <begin position="222"/>
        <end position="304"/>
    </location>
</feature>
<sequence>MPAIISSRPVKSTSAAFIISSHSVPQLFPFPLPPPATLHDTAAITCRRAQAPITKSACWRPQPRPVAAAAAAAVGAAPYPYRRPQPRPAVAAAVLLAMAPTPQAILTPFRHCPTSARGPYQEWEYPPYVSPFSTYYVPQSCHNQQLGATSPPPRHRHRIAATTGVTARTPPAATSAASPLDPPTIITSFPAHLHHNVLSNGLLLIDKPPHWEVAEVVTAVQRATRADKVASVAPLDAAASGLMLLCFGAATRLSSRVEKAAKRYEGAMVLGSAAASADVRGASYISEALPWSAITDEELQEAADGMLVALDAGSSSSSSTGSSSASDGTIIQVLPPRYRLRQYPSSFEYYEEDKGSSLSTISLNLHDFKVWRASEEDIRRTTPSAASGLNQAGQKPTTRTAAAIASGSGANDSTDPRVSGADDAVSVSKDDLQVQRVEDDRLSGDLRGRVVRFSMMLSGRAHVRSVVAMYGRRLRTCACLDDLRRTEVGSFSVADAWPLEALLPIMERYKR</sequence>
<dbReference type="SUPFAM" id="SSF55120">
    <property type="entry name" value="Pseudouridine synthase"/>
    <property type="match status" value="1"/>
</dbReference>
<dbReference type="GO" id="GO:0160148">
    <property type="term" value="F:tRNA pseudouridine(55) synthase activity"/>
    <property type="evidence" value="ECO:0007669"/>
    <property type="project" value="UniProtKB-EC"/>
</dbReference>
<comment type="similarity">
    <text evidence="1">Belongs to the pseudouridine synthase TruB family.</text>
</comment>
<dbReference type="EC" id="5.4.99.25" evidence="2"/>
<dbReference type="InterPro" id="IPR020103">
    <property type="entry name" value="PsdUridine_synth_cat_dom_sf"/>
</dbReference>
<dbReference type="GO" id="GO:0003723">
    <property type="term" value="F:RNA binding"/>
    <property type="evidence" value="ECO:0007669"/>
    <property type="project" value="InterPro"/>
</dbReference>
<dbReference type="InterPro" id="IPR014780">
    <property type="entry name" value="tRNA_psdUridine_synth_TruB"/>
</dbReference>
<gene>
    <name evidence="7" type="ORF">Vafri_10880</name>
</gene>
<dbReference type="AlphaFoldDB" id="A0A8J4BBB1"/>
<dbReference type="InterPro" id="IPR002501">
    <property type="entry name" value="PsdUridine_synth_N"/>
</dbReference>
<dbReference type="GO" id="GO:1990481">
    <property type="term" value="P:mRNA pseudouridine synthesis"/>
    <property type="evidence" value="ECO:0007669"/>
    <property type="project" value="TreeGrafter"/>
</dbReference>
<evidence type="ECO:0000256" key="2">
    <source>
        <dbReference type="ARBA" id="ARBA00012787"/>
    </source>
</evidence>
<dbReference type="Proteomes" id="UP000747399">
    <property type="component" value="Unassembled WGS sequence"/>
</dbReference>
<dbReference type="GO" id="GO:0005634">
    <property type="term" value="C:nucleus"/>
    <property type="evidence" value="ECO:0007669"/>
    <property type="project" value="TreeGrafter"/>
</dbReference>
<evidence type="ECO:0000256" key="4">
    <source>
        <dbReference type="ARBA" id="ARBA00023235"/>
    </source>
</evidence>
<organism evidence="7 8">
    <name type="scientific">Volvox africanus</name>
    <dbReference type="NCBI Taxonomy" id="51714"/>
    <lineage>
        <taxon>Eukaryota</taxon>
        <taxon>Viridiplantae</taxon>
        <taxon>Chlorophyta</taxon>
        <taxon>core chlorophytes</taxon>
        <taxon>Chlorophyceae</taxon>
        <taxon>CS clade</taxon>
        <taxon>Chlamydomonadales</taxon>
        <taxon>Volvocaceae</taxon>
        <taxon>Volvox</taxon>
    </lineage>
</organism>
<dbReference type="PANTHER" id="PTHR13767">
    <property type="entry name" value="TRNA-PSEUDOURIDINE SYNTHASE"/>
    <property type="match status" value="1"/>
</dbReference>
<evidence type="ECO:0000256" key="3">
    <source>
        <dbReference type="ARBA" id="ARBA00022694"/>
    </source>
</evidence>
<reference evidence="7" key="1">
    <citation type="journal article" date="2021" name="Proc. Natl. Acad. Sci. U.S.A.">
        <title>Three genomes in the algal genus Volvox reveal the fate of a haploid sex-determining region after a transition to homothallism.</title>
        <authorList>
            <person name="Yamamoto K."/>
            <person name="Hamaji T."/>
            <person name="Kawai-Toyooka H."/>
            <person name="Matsuzaki R."/>
            <person name="Takahashi F."/>
            <person name="Nishimura Y."/>
            <person name="Kawachi M."/>
            <person name="Noguchi H."/>
            <person name="Minakuchi Y."/>
            <person name="Umen J.G."/>
            <person name="Toyoda A."/>
            <person name="Nozaki H."/>
        </authorList>
    </citation>
    <scope>NUCLEOTIDE SEQUENCE</scope>
    <source>
        <strain evidence="7">NIES-3780</strain>
    </source>
</reference>
<accession>A0A8J4BBB1</accession>
<evidence type="ECO:0000259" key="6">
    <source>
        <dbReference type="Pfam" id="PF01509"/>
    </source>
</evidence>
<feature type="compositionally biased region" description="Polar residues" evidence="5">
    <location>
        <begin position="381"/>
        <end position="400"/>
    </location>
</feature>
<dbReference type="EMBL" id="BNCO01000021">
    <property type="protein sequence ID" value="GIL55324.1"/>
    <property type="molecule type" value="Genomic_DNA"/>
</dbReference>
<evidence type="ECO:0000313" key="7">
    <source>
        <dbReference type="EMBL" id="GIL55324.1"/>
    </source>
</evidence>
<keyword evidence="8" id="KW-1185">Reference proteome</keyword>
<protein>
    <recommendedName>
        <fullName evidence="2">tRNA pseudouridine(55) synthase</fullName>
        <ecNumber evidence="2">5.4.99.25</ecNumber>
    </recommendedName>
</protein>
<evidence type="ECO:0000256" key="5">
    <source>
        <dbReference type="SAM" id="MobiDB-lite"/>
    </source>
</evidence>
<dbReference type="Pfam" id="PF01509">
    <property type="entry name" value="TruB_N"/>
    <property type="match status" value="1"/>
</dbReference>
<dbReference type="Gene3D" id="3.30.2350.10">
    <property type="entry name" value="Pseudouridine synthase"/>
    <property type="match status" value="2"/>
</dbReference>
<keyword evidence="4" id="KW-0413">Isomerase</keyword>
<dbReference type="PANTHER" id="PTHR13767:SF2">
    <property type="entry name" value="PSEUDOURIDYLATE SYNTHASE TRUB1"/>
    <property type="match status" value="1"/>
</dbReference>